<keyword evidence="7 8" id="KW-0472">Membrane</keyword>
<feature type="transmembrane region" description="Helical" evidence="8">
    <location>
        <begin position="344"/>
        <end position="364"/>
    </location>
</feature>
<dbReference type="InterPro" id="IPR004695">
    <property type="entry name" value="SLAC1/Mae1/Ssu1/TehA"/>
</dbReference>
<dbReference type="InterPro" id="IPR051629">
    <property type="entry name" value="Sulfite_efflux_TDT"/>
</dbReference>
<feature type="transmembrane region" description="Helical" evidence="8">
    <location>
        <begin position="192"/>
        <end position="218"/>
    </location>
</feature>
<feature type="transmembrane region" description="Helical" evidence="8">
    <location>
        <begin position="318"/>
        <end position="338"/>
    </location>
</feature>
<dbReference type="OrthoDB" id="1099at2759"/>
<dbReference type="AlphaFoldDB" id="A0A9P5PYF9"/>
<feature type="transmembrane region" description="Helical" evidence="8">
    <location>
        <begin position="230"/>
        <end position="252"/>
    </location>
</feature>
<gene>
    <name evidence="9" type="ORF">BDP27DRAFT_498112</name>
</gene>
<evidence type="ECO:0000256" key="8">
    <source>
        <dbReference type="SAM" id="Phobius"/>
    </source>
</evidence>
<dbReference type="PANTHER" id="PTHR31686:SF1">
    <property type="entry name" value="SULFITE EFFLUX PUMP SSU1"/>
    <property type="match status" value="1"/>
</dbReference>
<evidence type="ECO:0000256" key="7">
    <source>
        <dbReference type="ARBA" id="ARBA00023136"/>
    </source>
</evidence>
<evidence type="ECO:0000256" key="6">
    <source>
        <dbReference type="ARBA" id="ARBA00022989"/>
    </source>
</evidence>
<feature type="transmembrane region" description="Helical" evidence="8">
    <location>
        <begin position="46"/>
        <end position="69"/>
    </location>
</feature>
<feature type="transmembrane region" description="Helical" evidence="8">
    <location>
        <begin position="279"/>
        <end position="306"/>
    </location>
</feature>
<comment type="similarity">
    <text evidence="2">Belongs to the tellurite-resistance/dicarboxylate transporter (TDT) family.</text>
</comment>
<name>A0A9P5PYF9_9AGAR</name>
<evidence type="ECO:0000313" key="10">
    <source>
        <dbReference type="Proteomes" id="UP000772434"/>
    </source>
</evidence>
<dbReference type="PANTHER" id="PTHR31686">
    <property type="match status" value="1"/>
</dbReference>
<sequence>MGNTRTQSLRDSIRNFVPAWFTAIMGTGAISLLFHIFPYGTGSKAFIAWTLVFFFLNLTLFIVISVMTAARYIIYPKMWALMINHPSQSLFVGTCPIGMCSLLSIAVSVVSDKYNFGGAPFLYAMWACWWLVVAMSVLCCWGIVHLMQKSQKYSLQNMTTIWLLPVVTLVVGSSTGGLFAQALKNSSHASHALVTQVVSLFMLTIGLCLASTLLGVYIQRLIIVGMPHGLSVLSVFIPLGATGQAGYSFILAGEFFQDLLPLEYGDSGLLTDPSTGRTINTIFVCIAFALWALASMWMMFGVLAILDELRTTRIPFKVNYWGLIFPNGVYANLTIILGNTFDSPFFRVWGSIYAVITLLLWCFVATKTIQSVYNGTMFEIPKEEEISLQLPVVSPQTSMISQTSTRY</sequence>
<evidence type="ECO:0000256" key="5">
    <source>
        <dbReference type="ARBA" id="ARBA00022692"/>
    </source>
</evidence>
<dbReference type="Gene3D" id="1.50.10.150">
    <property type="entry name" value="Voltage-dependent anion channel"/>
    <property type="match status" value="1"/>
</dbReference>
<feature type="transmembrane region" description="Helical" evidence="8">
    <location>
        <begin position="20"/>
        <end position="40"/>
    </location>
</feature>
<dbReference type="Proteomes" id="UP000772434">
    <property type="component" value="Unassembled WGS sequence"/>
</dbReference>
<keyword evidence="10" id="KW-1185">Reference proteome</keyword>
<evidence type="ECO:0000256" key="4">
    <source>
        <dbReference type="ARBA" id="ARBA00022475"/>
    </source>
</evidence>
<dbReference type="InterPro" id="IPR038665">
    <property type="entry name" value="Voltage-dep_anion_channel_sf"/>
</dbReference>
<feature type="transmembrane region" description="Helical" evidence="8">
    <location>
        <begin position="90"/>
        <end position="111"/>
    </location>
</feature>
<keyword evidence="4" id="KW-1003">Cell membrane</keyword>
<feature type="transmembrane region" description="Helical" evidence="8">
    <location>
        <begin position="123"/>
        <end position="147"/>
    </location>
</feature>
<proteinExistence type="inferred from homology"/>
<accession>A0A9P5PYF9</accession>
<organism evidence="9 10">
    <name type="scientific">Rhodocollybia butyracea</name>
    <dbReference type="NCBI Taxonomy" id="206335"/>
    <lineage>
        <taxon>Eukaryota</taxon>
        <taxon>Fungi</taxon>
        <taxon>Dikarya</taxon>
        <taxon>Basidiomycota</taxon>
        <taxon>Agaricomycotina</taxon>
        <taxon>Agaricomycetes</taxon>
        <taxon>Agaricomycetidae</taxon>
        <taxon>Agaricales</taxon>
        <taxon>Marasmiineae</taxon>
        <taxon>Omphalotaceae</taxon>
        <taxon>Rhodocollybia</taxon>
    </lineage>
</organism>
<protein>
    <submittedName>
        <fullName evidence="9">Voltage-dependent anion channel</fullName>
    </submittedName>
</protein>
<comment type="caution">
    <text evidence="9">The sequence shown here is derived from an EMBL/GenBank/DDBJ whole genome shotgun (WGS) entry which is preliminary data.</text>
</comment>
<evidence type="ECO:0000256" key="1">
    <source>
        <dbReference type="ARBA" id="ARBA00004651"/>
    </source>
</evidence>
<feature type="transmembrane region" description="Helical" evidence="8">
    <location>
        <begin position="159"/>
        <end position="180"/>
    </location>
</feature>
<keyword evidence="5 8" id="KW-0812">Transmembrane</keyword>
<evidence type="ECO:0000256" key="3">
    <source>
        <dbReference type="ARBA" id="ARBA00022448"/>
    </source>
</evidence>
<reference evidence="9" key="1">
    <citation type="submission" date="2020-11" db="EMBL/GenBank/DDBJ databases">
        <authorList>
            <consortium name="DOE Joint Genome Institute"/>
            <person name="Ahrendt S."/>
            <person name="Riley R."/>
            <person name="Andreopoulos W."/>
            <person name="Labutti K."/>
            <person name="Pangilinan J."/>
            <person name="Ruiz-Duenas F.J."/>
            <person name="Barrasa J.M."/>
            <person name="Sanchez-Garcia M."/>
            <person name="Camarero S."/>
            <person name="Miyauchi S."/>
            <person name="Serrano A."/>
            <person name="Linde D."/>
            <person name="Babiker R."/>
            <person name="Drula E."/>
            <person name="Ayuso-Fernandez I."/>
            <person name="Pacheco R."/>
            <person name="Padilla G."/>
            <person name="Ferreira P."/>
            <person name="Barriuso J."/>
            <person name="Kellner H."/>
            <person name="Castanera R."/>
            <person name="Alfaro M."/>
            <person name="Ramirez L."/>
            <person name="Pisabarro A.G."/>
            <person name="Kuo A."/>
            <person name="Tritt A."/>
            <person name="Lipzen A."/>
            <person name="He G."/>
            <person name="Yan M."/>
            <person name="Ng V."/>
            <person name="Cullen D."/>
            <person name="Martin F."/>
            <person name="Rosso M.-N."/>
            <person name="Henrissat B."/>
            <person name="Hibbett D."/>
            <person name="Martinez A.T."/>
            <person name="Grigoriev I.V."/>
        </authorList>
    </citation>
    <scope>NUCLEOTIDE SEQUENCE</scope>
    <source>
        <strain evidence="9">AH 40177</strain>
    </source>
</reference>
<keyword evidence="6 8" id="KW-1133">Transmembrane helix</keyword>
<comment type="subcellular location">
    <subcellularLocation>
        <location evidence="1">Cell membrane</location>
        <topology evidence="1">Multi-pass membrane protein</topology>
    </subcellularLocation>
</comment>
<evidence type="ECO:0000256" key="2">
    <source>
        <dbReference type="ARBA" id="ARBA00008566"/>
    </source>
</evidence>
<dbReference type="Pfam" id="PF03595">
    <property type="entry name" value="SLAC1"/>
    <property type="match status" value="1"/>
</dbReference>
<keyword evidence="3" id="KW-0813">Transport</keyword>
<dbReference type="GO" id="GO:0005886">
    <property type="term" value="C:plasma membrane"/>
    <property type="evidence" value="ECO:0007669"/>
    <property type="project" value="UniProtKB-SubCell"/>
</dbReference>
<evidence type="ECO:0000313" key="9">
    <source>
        <dbReference type="EMBL" id="KAF9071711.1"/>
    </source>
</evidence>
<dbReference type="GO" id="GO:0000319">
    <property type="term" value="F:sulfite transmembrane transporter activity"/>
    <property type="evidence" value="ECO:0007669"/>
    <property type="project" value="TreeGrafter"/>
</dbReference>
<dbReference type="EMBL" id="JADNRY010000030">
    <property type="protein sequence ID" value="KAF9071711.1"/>
    <property type="molecule type" value="Genomic_DNA"/>
</dbReference>